<protein>
    <recommendedName>
        <fullName evidence="4">U-box domain-containing protein</fullName>
    </recommendedName>
</protein>
<accession>A0ABU6Z4T5</accession>
<name>A0ABU6Z4T5_9FABA</name>
<dbReference type="SUPFAM" id="SSF48371">
    <property type="entry name" value="ARM repeat"/>
    <property type="match status" value="1"/>
</dbReference>
<feature type="repeat" description="ARM" evidence="3">
    <location>
        <begin position="178"/>
        <end position="223"/>
    </location>
</feature>
<reference evidence="5 6" key="1">
    <citation type="journal article" date="2023" name="Plants (Basel)">
        <title>Bridging the Gap: Combining Genomics and Transcriptomics Approaches to Understand Stylosanthes scabra, an Orphan Legume from the Brazilian Caatinga.</title>
        <authorList>
            <person name="Ferreira-Neto J.R.C."/>
            <person name="da Silva M.D."/>
            <person name="Binneck E."/>
            <person name="de Melo N.F."/>
            <person name="da Silva R.H."/>
            <person name="de Melo A.L.T.M."/>
            <person name="Pandolfi V."/>
            <person name="Bustamante F.O."/>
            <person name="Brasileiro-Vidal A.C."/>
            <person name="Benko-Iseppon A.M."/>
        </authorList>
    </citation>
    <scope>NUCLEOTIDE SEQUENCE [LARGE SCALE GENOMIC DNA]</scope>
    <source>
        <tissue evidence="5">Leaves</tissue>
    </source>
</reference>
<feature type="repeat" description="ARM" evidence="3">
    <location>
        <begin position="48"/>
        <end position="76"/>
    </location>
</feature>
<dbReference type="InterPro" id="IPR000225">
    <property type="entry name" value="Armadillo"/>
</dbReference>
<dbReference type="InterPro" id="IPR016024">
    <property type="entry name" value="ARM-type_fold"/>
</dbReference>
<sequence>MDLNDQTINTLVSNLSSDSHTTCLAALRHLRILSNQDPTARPLISAAGAIPHLLHALFSSSHSIQDNAAATLLNLSISDRRPLLSTPHLLDAIAHLLSRHATTSSPTAVQSAAATLHCLLSHVPEFRATVGASHDILHSLLRIMESPDSPRRSVKDALKASFGIALHPPNRAILVRLGAVSALFHLVTKERKKRIGIMEDATAVIAQIAGCEESEEAFREASGIPLLSSLLGCDASSLRTKENAVSGLLNLVRCSGNKETVMEVRERAVATVETLDGIIYVQDHGSAKGKSKAVALLKIVFDGGSSCNNNNCSDLYPIDPDL</sequence>
<evidence type="ECO:0000256" key="2">
    <source>
        <dbReference type="ARBA" id="ARBA00022786"/>
    </source>
</evidence>
<evidence type="ECO:0000313" key="6">
    <source>
        <dbReference type="Proteomes" id="UP001341840"/>
    </source>
</evidence>
<proteinExistence type="predicted"/>
<dbReference type="Gene3D" id="1.25.10.10">
    <property type="entry name" value="Leucine-rich Repeat Variant"/>
    <property type="match status" value="2"/>
</dbReference>
<dbReference type="PANTHER" id="PTHR23315">
    <property type="entry name" value="U BOX DOMAIN-CONTAINING"/>
    <property type="match status" value="1"/>
</dbReference>
<evidence type="ECO:0000256" key="1">
    <source>
        <dbReference type="ARBA" id="ARBA00022737"/>
    </source>
</evidence>
<dbReference type="PROSITE" id="PS50176">
    <property type="entry name" value="ARM_REPEAT"/>
    <property type="match status" value="2"/>
</dbReference>
<feature type="domain" description="U-box" evidence="4">
    <location>
        <begin position="8"/>
        <end position="302"/>
    </location>
</feature>
<dbReference type="Pfam" id="PF25598">
    <property type="entry name" value="ARM_PUB"/>
    <property type="match status" value="1"/>
</dbReference>
<dbReference type="InterPro" id="IPR011989">
    <property type="entry name" value="ARM-like"/>
</dbReference>
<keyword evidence="6" id="KW-1185">Reference proteome</keyword>
<dbReference type="SMART" id="SM00185">
    <property type="entry name" value="ARM"/>
    <property type="match status" value="3"/>
</dbReference>
<dbReference type="EMBL" id="JASCZI010271871">
    <property type="protein sequence ID" value="MED6216243.1"/>
    <property type="molecule type" value="Genomic_DNA"/>
</dbReference>
<organism evidence="5 6">
    <name type="scientific">Stylosanthes scabra</name>
    <dbReference type="NCBI Taxonomy" id="79078"/>
    <lineage>
        <taxon>Eukaryota</taxon>
        <taxon>Viridiplantae</taxon>
        <taxon>Streptophyta</taxon>
        <taxon>Embryophyta</taxon>
        <taxon>Tracheophyta</taxon>
        <taxon>Spermatophyta</taxon>
        <taxon>Magnoliopsida</taxon>
        <taxon>eudicotyledons</taxon>
        <taxon>Gunneridae</taxon>
        <taxon>Pentapetalae</taxon>
        <taxon>rosids</taxon>
        <taxon>fabids</taxon>
        <taxon>Fabales</taxon>
        <taxon>Fabaceae</taxon>
        <taxon>Papilionoideae</taxon>
        <taxon>50 kb inversion clade</taxon>
        <taxon>dalbergioids sensu lato</taxon>
        <taxon>Dalbergieae</taxon>
        <taxon>Pterocarpus clade</taxon>
        <taxon>Stylosanthes</taxon>
    </lineage>
</organism>
<keyword evidence="1" id="KW-0677">Repeat</keyword>
<dbReference type="PANTHER" id="PTHR23315:SF238">
    <property type="entry name" value="ARM REPEAT SUPERFAMILY PROTEIN"/>
    <property type="match status" value="1"/>
</dbReference>
<evidence type="ECO:0000256" key="3">
    <source>
        <dbReference type="PROSITE-ProRule" id="PRU00259"/>
    </source>
</evidence>
<dbReference type="Proteomes" id="UP001341840">
    <property type="component" value="Unassembled WGS sequence"/>
</dbReference>
<keyword evidence="2" id="KW-0833">Ubl conjugation pathway</keyword>
<comment type="caution">
    <text evidence="5">The sequence shown here is derived from an EMBL/GenBank/DDBJ whole genome shotgun (WGS) entry which is preliminary data.</text>
</comment>
<dbReference type="InterPro" id="IPR058678">
    <property type="entry name" value="ARM_PUB"/>
</dbReference>
<evidence type="ECO:0000259" key="4">
    <source>
        <dbReference type="Pfam" id="PF25598"/>
    </source>
</evidence>
<evidence type="ECO:0000313" key="5">
    <source>
        <dbReference type="EMBL" id="MED6216243.1"/>
    </source>
</evidence>
<gene>
    <name evidence="5" type="ORF">PIB30_005504</name>
</gene>